<dbReference type="PROSITE" id="PS50112">
    <property type="entry name" value="PAS"/>
    <property type="match status" value="1"/>
</dbReference>
<dbReference type="Pfam" id="PF00233">
    <property type="entry name" value="PDEase_I"/>
    <property type="match status" value="1"/>
</dbReference>
<feature type="binding site" evidence="8">
    <location>
        <position position="1337"/>
    </location>
    <ligand>
        <name>Zn(2+)</name>
        <dbReference type="ChEBI" id="CHEBI:29105"/>
        <label>1</label>
    </ligand>
</feature>
<dbReference type="InterPro" id="IPR000014">
    <property type="entry name" value="PAS"/>
</dbReference>
<accession>A0A1R2AN94</accession>
<evidence type="ECO:0000313" key="12">
    <source>
        <dbReference type="EMBL" id="OMJ65994.1"/>
    </source>
</evidence>
<feature type="binding site" evidence="8">
    <location>
        <position position="1373"/>
    </location>
    <ligand>
        <name>Zn(2+)</name>
        <dbReference type="ChEBI" id="CHEBI:29105"/>
        <label>1</label>
    </ligand>
</feature>
<dbReference type="UniPathway" id="UPA00762">
    <property type="reaction ID" value="UER00747"/>
</dbReference>
<dbReference type="EC" id="3.1.4.-" evidence="9"/>
<dbReference type="Gene3D" id="1.10.1300.10">
    <property type="entry name" value="3'5'-cyclic nucleotide phosphodiesterase, catalytic domain"/>
    <property type="match status" value="1"/>
</dbReference>
<evidence type="ECO:0000256" key="6">
    <source>
        <dbReference type="ARBA" id="ARBA00023149"/>
    </source>
</evidence>
<comment type="pathway">
    <text evidence="1">Purine metabolism; 3',5'-cyclic AMP degradation; AMP from 3',5'-cyclic AMP: step 1/1.</text>
</comment>
<dbReference type="EMBL" id="MPUH01001857">
    <property type="protein sequence ID" value="OMJ65994.1"/>
    <property type="molecule type" value="Genomic_DNA"/>
</dbReference>
<feature type="domain" description="PAS" evidence="10">
    <location>
        <begin position="1028"/>
        <end position="1070"/>
    </location>
</feature>
<feature type="binding site" evidence="8">
    <location>
        <position position="1487"/>
    </location>
    <ligand>
        <name>Zn(2+)</name>
        <dbReference type="ChEBI" id="CHEBI:29105"/>
        <label>1</label>
    </ligand>
</feature>
<evidence type="ECO:0000256" key="5">
    <source>
        <dbReference type="ARBA" id="ARBA00022801"/>
    </source>
</evidence>
<evidence type="ECO:0000256" key="3">
    <source>
        <dbReference type="ARBA" id="ARBA00022535"/>
    </source>
</evidence>
<dbReference type="InterPro" id="IPR002073">
    <property type="entry name" value="PDEase_catalytic_dom"/>
</dbReference>
<evidence type="ECO:0000259" key="11">
    <source>
        <dbReference type="PROSITE" id="PS51845"/>
    </source>
</evidence>
<dbReference type="InterPro" id="IPR023088">
    <property type="entry name" value="PDEase"/>
</dbReference>
<dbReference type="SUPFAM" id="SSF109604">
    <property type="entry name" value="HD-domain/PDEase-like"/>
    <property type="match status" value="1"/>
</dbReference>
<dbReference type="SMART" id="SM00471">
    <property type="entry name" value="HDc"/>
    <property type="match status" value="1"/>
</dbReference>
<dbReference type="InterPro" id="IPR029016">
    <property type="entry name" value="GAF-like_dom_sf"/>
</dbReference>
<keyword evidence="6" id="KW-0114">cAMP</keyword>
<dbReference type="InterPro" id="IPR003018">
    <property type="entry name" value="GAF"/>
</dbReference>
<evidence type="ECO:0000256" key="4">
    <source>
        <dbReference type="ARBA" id="ARBA00022723"/>
    </source>
</evidence>
<evidence type="ECO:0000256" key="2">
    <source>
        <dbReference type="ARBA" id="ARBA00006437"/>
    </source>
</evidence>
<comment type="cofactor">
    <cofactor evidence="9">
        <name>a divalent metal cation</name>
        <dbReference type="ChEBI" id="CHEBI:60240"/>
    </cofactor>
    <text evidence="9">Binds 2 divalent metal cations per subunit. Site 1 may preferentially bind zinc ions, while site 2 has a preference for magnesium and/or manganese ions.</text>
</comment>
<gene>
    <name evidence="12" type="ORF">SteCoe_37315</name>
</gene>
<keyword evidence="3" id="KW-0140">cGMP</keyword>
<comment type="similarity">
    <text evidence="2">Belongs to the cyclic nucleotide phosphodiesterase family. PDE8 subfamily.</text>
</comment>
<dbReference type="Pfam" id="PF01590">
    <property type="entry name" value="GAF"/>
    <property type="match status" value="1"/>
</dbReference>
<feature type="binding site" evidence="8">
    <location>
        <position position="1374"/>
    </location>
    <ligand>
        <name>Zn(2+)</name>
        <dbReference type="ChEBI" id="CHEBI:29105"/>
        <label>1</label>
    </ligand>
</feature>
<organism evidence="12 13">
    <name type="scientific">Stentor coeruleus</name>
    <dbReference type="NCBI Taxonomy" id="5963"/>
    <lineage>
        <taxon>Eukaryota</taxon>
        <taxon>Sar</taxon>
        <taxon>Alveolata</taxon>
        <taxon>Ciliophora</taxon>
        <taxon>Postciliodesmatophora</taxon>
        <taxon>Heterotrichea</taxon>
        <taxon>Heterotrichida</taxon>
        <taxon>Stentoridae</taxon>
        <taxon>Stentor</taxon>
    </lineage>
</organism>
<dbReference type="Gene3D" id="3.30.450.40">
    <property type="match status" value="3"/>
</dbReference>
<dbReference type="InterPro" id="IPR023174">
    <property type="entry name" value="PDEase_CS"/>
</dbReference>
<protein>
    <recommendedName>
        <fullName evidence="9">Phosphodiesterase</fullName>
        <ecNumber evidence="9">3.1.4.-</ecNumber>
    </recommendedName>
</protein>
<dbReference type="InterPro" id="IPR036971">
    <property type="entry name" value="PDEase_catalytic_dom_sf"/>
</dbReference>
<dbReference type="GO" id="GO:0007165">
    <property type="term" value="P:signal transduction"/>
    <property type="evidence" value="ECO:0007669"/>
    <property type="project" value="InterPro"/>
</dbReference>
<dbReference type="OrthoDB" id="74705at2759"/>
<dbReference type="InterPro" id="IPR003607">
    <property type="entry name" value="HD/PDEase_dom"/>
</dbReference>
<keyword evidence="4 8" id="KW-0479">Metal-binding</keyword>
<name>A0A1R2AN94_9CILI</name>
<dbReference type="GO" id="GO:0004114">
    <property type="term" value="F:3',5'-cyclic-nucleotide phosphodiesterase activity"/>
    <property type="evidence" value="ECO:0007669"/>
    <property type="project" value="InterPro"/>
</dbReference>
<feature type="active site" description="Proton donor" evidence="7">
    <location>
        <position position="1333"/>
    </location>
</feature>
<dbReference type="SUPFAM" id="SSF55781">
    <property type="entry name" value="GAF domain-like"/>
    <property type="match status" value="3"/>
</dbReference>
<dbReference type="PROSITE" id="PS00126">
    <property type="entry name" value="PDEASE_I_1"/>
    <property type="match status" value="1"/>
</dbReference>
<proteinExistence type="inferred from homology"/>
<comment type="caution">
    <text evidence="12">The sequence shown here is derived from an EMBL/GenBank/DDBJ whole genome shotgun (WGS) entry which is preliminary data.</text>
</comment>
<evidence type="ECO:0000256" key="8">
    <source>
        <dbReference type="PIRSR" id="PIRSR623088-3"/>
    </source>
</evidence>
<evidence type="ECO:0000256" key="7">
    <source>
        <dbReference type="PIRSR" id="PIRSR623088-1"/>
    </source>
</evidence>
<dbReference type="PROSITE" id="PS51845">
    <property type="entry name" value="PDEASE_I_2"/>
    <property type="match status" value="1"/>
</dbReference>
<dbReference type="SMART" id="SM00065">
    <property type="entry name" value="GAF"/>
    <property type="match status" value="2"/>
</dbReference>
<reference evidence="12 13" key="1">
    <citation type="submission" date="2016-11" db="EMBL/GenBank/DDBJ databases">
        <title>The macronuclear genome of Stentor coeruleus: a giant cell with tiny introns.</title>
        <authorList>
            <person name="Slabodnick M."/>
            <person name="Ruby J.G."/>
            <person name="Reiff S.B."/>
            <person name="Swart E.C."/>
            <person name="Gosai S."/>
            <person name="Prabakaran S."/>
            <person name="Witkowska E."/>
            <person name="Larue G.E."/>
            <person name="Fisher S."/>
            <person name="Freeman R.M."/>
            <person name="Gunawardena J."/>
            <person name="Chu W."/>
            <person name="Stover N.A."/>
            <person name="Gregory B.D."/>
            <person name="Nowacki M."/>
            <person name="Derisi J."/>
            <person name="Roy S.W."/>
            <person name="Marshall W.F."/>
            <person name="Sood P."/>
        </authorList>
    </citation>
    <scope>NUCLEOTIDE SEQUENCE [LARGE SCALE GENOMIC DNA]</scope>
    <source>
        <strain evidence="12">WM001</strain>
    </source>
</reference>
<dbReference type="GO" id="GO:0046872">
    <property type="term" value="F:metal ion binding"/>
    <property type="evidence" value="ECO:0007669"/>
    <property type="project" value="UniProtKB-KW"/>
</dbReference>
<evidence type="ECO:0000256" key="9">
    <source>
        <dbReference type="RuleBase" id="RU363067"/>
    </source>
</evidence>
<dbReference type="CDD" id="cd00077">
    <property type="entry name" value="HDc"/>
    <property type="match status" value="1"/>
</dbReference>
<keyword evidence="5 9" id="KW-0378">Hydrolase</keyword>
<dbReference type="PRINTS" id="PR00387">
    <property type="entry name" value="PDIESTERASE1"/>
</dbReference>
<dbReference type="GO" id="GO:0006198">
    <property type="term" value="P:cAMP catabolic process"/>
    <property type="evidence" value="ECO:0007669"/>
    <property type="project" value="UniProtKB-UniPathway"/>
</dbReference>
<evidence type="ECO:0000259" key="10">
    <source>
        <dbReference type="PROSITE" id="PS50112"/>
    </source>
</evidence>
<dbReference type="PANTHER" id="PTHR11347">
    <property type="entry name" value="CYCLIC NUCLEOTIDE PHOSPHODIESTERASE"/>
    <property type="match status" value="1"/>
</dbReference>
<dbReference type="Proteomes" id="UP000187209">
    <property type="component" value="Unassembled WGS sequence"/>
</dbReference>
<feature type="domain" description="PDEase" evidence="11">
    <location>
        <begin position="1248"/>
        <end position="1584"/>
    </location>
</feature>
<feature type="binding site" evidence="8">
    <location>
        <position position="1374"/>
    </location>
    <ligand>
        <name>Zn(2+)</name>
        <dbReference type="ChEBI" id="CHEBI:29105"/>
        <label>2</label>
    </ligand>
</feature>
<keyword evidence="13" id="KW-1185">Reference proteome</keyword>
<evidence type="ECO:0000313" key="13">
    <source>
        <dbReference type="Proteomes" id="UP000187209"/>
    </source>
</evidence>
<sequence>MGDYTEFRRNATKRRYTEIHHVTRGDTDHMDKSSQTDLTVSANLFEELSKIIDPETSSLDSIYSVTIKLLKTCTSSSWVEFALIEDSKLKICSATQQHQFLDIDSNSSLMAYVATHEEPVLLTNPHTSSFYTKFPIQLQAFSLLTAAPVRPSSIACIPLYDNCSKLYGIVQLFNKLDRNCSQSFFSQEDIFIVSSIGKFIGTILNTRRSFSRLEHRHDQALKIIDYSKSLFHVSNNFKRKNKLLDGLLNLAEQSQSLSKEVIEIVADIMEASSAVLIKNVEKEAEVVFGVGKMVDWEKIAGEIQIAMYSKRVLTNLRDLFHFGMNAKVKSCVIIWIQQENKELYLLLFRDSKEFEVIDEDYGYRISDILRGFDWNIGAENNSKMKAENLLSFEIPDGESYNLIPIFQEFKEKFSLISDINSCSVYIVNQRAQTLWTKNTHSSESLIYPITKESILGYTYLNKTTVMLPDSTKNFTDIKHYKEKYIICLPVIEKKLKYPVIAIVLISKSSAFTDLDQWAMHKFIDTFASVLYVQYLEIVEKFSYKHSTSMMIQPSLASKNLFKQMNKSPTSSSRVIPMEDKKLAKHSLIEGTLEVILKCDEVKILLNEAKTDSEEINSYIKVAKQNDKYLYIPNMKTDENVSLLIYPIDNSTIVYFRNFSTKLSRLEIEPILTLAQLLFELKPPQPMQEKIIEQIKLESILSKWISQLIYVSNMTMRKLFICKSVIYKLASKNDMINLTYMSLDILSAITNASDVCIIIREDIGYMKFHGKSVVEDLEDEEVELFEECTENYEIKKYSSNNTHGNMIVVPIVYSECIGIMILSGKKDETNREFTVFTNKDEIFLREFSKRIAQPLSEYKSPFDITLQSFSLYLRHLAIRYSPQTLLISIRKASQVIFNCDKVNLFLLNQDNLVLLTHSFDDQISEGFTVKIEDSIFENPVKYGQPEFINDVYRNSNYDPEIDIITAYKTNTVLMIPLRDSSGKVFCLIQCINKRTGKFDEKDIESAQKISEVFERVLENWELVKKNIDEIFRLKGITNSIASFILVFNQEGRLSYTNQPIEGVFGISESQVHKLHFSEWLNINKDLKEDIENVYTNPTLKIRRTSQKIKSGQFRKRASLTSLMFEDAKKPNIFNYRVVQLQDISNELFSGVVVILEDNSALEALHQEFKEVQDQLRAITSPISAETGLQKCIRELNFISDQVKNSDVKEQIFEVIERLKAGGLKKPKFLLNDVDKQEFETVNSIFYQASQENLGEKPVLIPRLSFVNDNAEIIPLSILRDWNLNAFTVDNKYDYIYSMLCDFNAIEQYNIKGSTLFNFISNVQKECDKRKNPFHNFTHCFSVMHSTYMLLSSTSAGSFFSGLNILGLLIAAVCHDVDHTGRTNMFEVSSKSKLAIMYNDKSVLEQHHAAVAFEIMTQEDANIFQHLARETYRDLRKIIITAIMGTDMSKHYSILTNINARAKDMVNSPIGTVAKDTERVAQFILHAADLAHPTKMYRTYEMWSMLVCQEFSDQNLEETAKGLPITEFMKDLQNPKVYYANEIGFLNYVVRPLWDCANNLLKPHIYILVENLERNIDEMKKKLEEWKKVEG</sequence>
<dbReference type="Gene3D" id="3.30.450.20">
    <property type="entry name" value="PAS domain"/>
    <property type="match status" value="1"/>
</dbReference>
<evidence type="ECO:0000256" key="1">
    <source>
        <dbReference type="ARBA" id="ARBA00004703"/>
    </source>
</evidence>